<reference evidence="12 13" key="1">
    <citation type="submission" date="2016-06" db="EMBL/GenBank/DDBJ databases">
        <title>Evolution of pathogenesis and genome organization in the Tremellales.</title>
        <authorList>
            <person name="Cuomo C."/>
            <person name="Litvintseva A."/>
            <person name="Heitman J."/>
            <person name="Chen Y."/>
            <person name="Sun S."/>
            <person name="Springer D."/>
            <person name="Dromer F."/>
            <person name="Young S."/>
            <person name="Zeng Q."/>
            <person name="Chapman S."/>
            <person name="Gujja S."/>
            <person name="Saif S."/>
            <person name="Birren B."/>
        </authorList>
    </citation>
    <scope>NUCLEOTIDE SEQUENCE [LARGE SCALE GENOMIC DNA]</scope>
    <source>
        <strain evidence="12 13">CBS 7118</strain>
    </source>
</reference>
<dbReference type="RefSeq" id="XP_019029628.1">
    <property type="nucleotide sequence ID" value="XM_019178472.1"/>
</dbReference>
<dbReference type="PANTHER" id="PTHR46027">
    <property type="entry name" value="PEROXISOMAL TARGETING SIGNAL 2 RECEPTOR"/>
    <property type="match status" value="1"/>
</dbReference>
<dbReference type="InterPro" id="IPR015943">
    <property type="entry name" value="WD40/YVTN_repeat-like_dom_sf"/>
</dbReference>
<keyword evidence="4" id="KW-0963">Cytoplasm</keyword>
<evidence type="ECO:0000256" key="9">
    <source>
        <dbReference type="ARBA" id="ARBA00024017"/>
    </source>
</evidence>
<dbReference type="OrthoDB" id="273771at2759"/>
<dbReference type="PROSITE" id="PS50294">
    <property type="entry name" value="WD_REPEATS_REGION"/>
    <property type="match status" value="2"/>
</dbReference>
<gene>
    <name evidence="12" type="ORF">L198_06413</name>
</gene>
<dbReference type="EMBL" id="AWGH01000022">
    <property type="protein sequence ID" value="ODN89719.1"/>
    <property type="molecule type" value="Genomic_DNA"/>
</dbReference>
<feature type="repeat" description="WD" evidence="11">
    <location>
        <begin position="149"/>
        <end position="184"/>
    </location>
</feature>
<dbReference type="InterPro" id="IPR044536">
    <property type="entry name" value="PEX7"/>
</dbReference>
<dbReference type="PRINTS" id="PR00320">
    <property type="entry name" value="GPROTEINBRPT"/>
</dbReference>
<organism evidence="12 13">
    <name type="scientific">Cryptococcus wingfieldii CBS 7118</name>
    <dbReference type="NCBI Taxonomy" id="1295528"/>
    <lineage>
        <taxon>Eukaryota</taxon>
        <taxon>Fungi</taxon>
        <taxon>Dikarya</taxon>
        <taxon>Basidiomycota</taxon>
        <taxon>Agaricomycotina</taxon>
        <taxon>Tremellomycetes</taxon>
        <taxon>Tremellales</taxon>
        <taxon>Cryptococcaceae</taxon>
        <taxon>Cryptococcus</taxon>
    </lineage>
</organism>
<evidence type="ECO:0000313" key="13">
    <source>
        <dbReference type="Proteomes" id="UP000094819"/>
    </source>
</evidence>
<protein>
    <recommendedName>
        <fullName evidence="10">Peroxin-7</fullName>
    </recommendedName>
</protein>
<dbReference type="GO" id="GO:0005782">
    <property type="term" value="C:peroxisomal matrix"/>
    <property type="evidence" value="ECO:0007669"/>
    <property type="project" value="UniProtKB-SubCell"/>
</dbReference>
<keyword evidence="8" id="KW-0576">Peroxisome</keyword>
<dbReference type="GO" id="GO:0005053">
    <property type="term" value="F:peroxisome matrix targeting signal-2 binding"/>
    <property type="evidence" value="ECO:0007669"/>
    <property type="project" value="InterPro"/>
</dbReference>
<evidence type="ECO:0000313" key="12">
    <source>
        <dbReference type="EMBL" id="ODN89719.1"/>
    </source>
</evidence>
<dbReference type="PANTHER" id="PTHR46027:SF1">
    <property type="entry name" value="PEROXISOMAL TARGETING SIGNAL 2 RECEPTOR"/>
    <property type="match status" value="1"/>
</dbReference>
<keyword evidence="5 11" id="KW-0853">WD repeat</keyword>
<evidence type="ECO:0000256" key="6">
    <source>
        <dbReference type="ARBA" id="ARBA00022737"/>
    </source>
</evidence>
<evidence type="ECO:0000256" key="7">
    <source>
        <dbReference type="ARBA" id="ARBA00022927"/>
    </source>
</evidence>
<evidence type="ECO:0000256" key="2">
    <source>
        <dbReference type="ARBA" id="ARBA00004514"/>
    </source>
</evidence>
<evidence type="ECO:0000256" key="11">
    <source>
        <dbReference type="PROSITE-ProRule" id="PRU00221"/>
    </source>
</evidence>
<dbReference type="Proteomes" id="UP000094819">
    <property type="component" value="Unassembled WGS sequence"/>
</dbReference>
<dbReference type="SMART" id="SM00320">
    <property type="entry name" value="WD40"/>
    <property type="match status" value="6"/>
</dbReference>
<name>A0A1E3IM95_9TREE</name>
<dbReference type="GO" id="GO:0005829">
    <property type="term" value="C:cytosol"/>
    <property type="evidence" value="ECO:0007669"/>
    <property type="project" value="UniProtKB-SubCell"/>
</dbReference>
<sequence length="338" mass="37197">MTRLSLHLPPFAHNSLAFSPFYEDRLALASGTNFSLVGNGRVSVVHLGEGVEGGQGIGVMRGWDTRDGVYDVAWSEVHENQLAAALGNGSIKLYDVTLDQLPIRSWHEHTAEIMTLEWNNLQKDIFVTASWDQTVKIWNPSRETSLLTIAAHPSQIYSATFSPHSPTILASCGSDGFIRIWDTRLPTPPPVKTSIPPPPAQLQASQSVQQINPSQGEILSIDFNKYVPHMLAFSSQDGSVSTVDLRNTPRGAEGMGVRQVGKAKLGARKVRWDPHGSGRLASGGYDMACRIWQTTPQPRELYAHTIHTEFVMGVEWALFDPGLLGSCGWDGRLDLYRV</sequence>
<proteinExistence type="inferred from homology"/>
<evidence type="ECO:0000256" key="4">
    <source>
        <dbReference type="ARBA" id="ARBA00022490"/>
    </source>
</evidence>
<keyword evidence="6" id="KW-0677">Repeat</keyword>
<comment type="similarity">
    <text evidence="9">Belongs to the WD repeat peroxin-7 family.</text>
</comment>
<dbReference type="InterPro" id="IPR036322">
    <property type="entry name" value="WD40_repeat_dom_sf"/>
</dbReference>
<keyword evidence="3" id="KW-0813">Transport</keyword>
<evidence type="ECO:0000256" key="5">
    <source>
        <dbReference type="ARBA" id="ARBA00022574"/>
    </source>
</evidence>
<dbReference type="GO" id="GO:0016558">
    <property type="term" value="P:protein import into peroxisome matrix"/>
    <property type="evidence" value="ECO:0007669"/>
    <property type="project" value="InterPro"/>
</dbReference>
<comment type="caution">
    <text evidence="12">The sequence shown here is derived from an EMBL/GenBank/DDBJ whole genome shotgun (WGS) entry which is preliminary data.</text>
</comment>
<keyword evidence="13" id="KW-1185">Reference proteome</keyword>
<evidence type="ECO:0000256" key="8">
    <source>
        <dbReference type="ARBA" id="ARBA00023140"/>
    </source>
</evidence>
<evidence type="ECO:0000256" key="3">
    <source>
        <dbReference type="ARBA" id="ARBA00022448"/>
    </source>
</evidence>
<dbReference type="PROSITE" id="PS00678">
    <property type="entry name" value="WD_REPEATS_1"/>
    <property type="match status" value="1"/>
</dbReference>
<dbReference type="AlphaFoldDB" id="A0A1E3IM95"/>
<dbReference type="SUPFAM" id="SSF50978">
    <property type="entry name" value="WD40 repeat-like"/>
    <property type="match status" value="1"/>
</dbReference>
<dbReference type="InterPro" id="IPR001680">
    <property type="entry name" value="WD40_rpt"/>
</dbReference>
<evidence type="ECO:0000256" key="1">
    <source>
        <dbReference type="ARBA" id="ARBA00004253"/>
    </source>
</evidence>
<comment type="subcellular location">
    <subcellularLocation>
        <location evidence="2">Cytoplasm</location>
        <location evidence="2">Cytosol</location>
    </subcellularLocation>
    <subcellularLocation>
        <location evidence="1">Peroxisome matrix</location>
    </subcellularLocation>
</comment>
<accession>A0A1E3IM95</accession>
<dbReference type="Pfam" id="PF00400">
    <property type="entry name" value="WD40"/>
    <property type="match status" value="3"/>
</dbReference>
<dbReference type="Gene3D" id="2.130.10.10">
    <property type="entry name" value="YVTN repeat-like/Quinoprotein amine dehydrogenase"/>
    <property type="match status" value="1"/>
</dbReference>
<keyword evidence="7" id="KW-0653">Protein transport</keyword>
<dbReference type="PROSITE" id="PS50082">
    <property type="entry name" value="WD_REPEATS_2"/>
    <property type="match status" value="2"/>
</dbReference>
<dbReference type="GeneID" id="30195625"/>
<evidence type="ECO:0000256" key="10">
    <source>
        <dbReference type="ARBA" id="ARBA00032565"/>
    </source>
</evidence>
<dbReference type="InterPro" id="IPR020472">
    <property type="entry name" value="WD40_PAC1"/>
</dbReference>
<dbReference type="InterPro" id="IPR019775">
    <property type="entry name" value="WD40_repeat_CS"/>
</dbReference>
<feature type="repeat" description="WD" evidence="11">
    <location>
        <begin position="106"/>
        <end position="148"/>
    </location>
</feature>